<feature type="chain" id="PRO_5040731320" description="Cyanovirin-N domain-containing protein" evidence="1">
    <location>
        <begin position="23"/>
        <end position="133"/>
    </location>
</feature>
<protein>
    <recommendedName>
        <fullName evidence="2">Cyanovirin-N domain-containing protein</fullName>
    </recommendedName>
</protein>
<accession>A0A9W8UMY8</accession>
<reference evidence="3" key="1">
    <citation type="journal article" date="2023" name="Access Microbiol">
        <title>De-novo genome assembly for Akanthomyces muscarius, a biocontrol agent of insect agricultural pests.</title>
        <authorList>
            <person name="Erdos Z."/>
            <person name="Studholme D.J."/>
            <person name="Raymond B."/>
            <person name="Sharma M."/>
        </authorList>
    </citation>
    <scope>NUCLEOTIDE SEQUENCE</scope>
    <source>
        <strain evidence="3">Ve6</strain>
    </source>
</reference>
<dbReference type="KEGG" id="amus:LMH87_000868"/>
<evidence type="ECO:0000313" key="4">
    <source>
        <dbReference type="Proteomes" id="UP001144673"/>
    </source>
</evidence>
<dbReference type="GeneID" id="80888027"/>
<gene>
    <name evidence="3" type="ORF">LMH87_000868</name>
</gene>
<dbReference type="InterPro" id="IPR036673">
    <property type="entry name" value="Cyanovirin-N_sf"/>
</dbReference>
<dbReference type="SMART" id="SM01111">
    <property type="entry name" value="CVNH"/>
    <property type="match status" value="1"/>
</dbReference>
<dbReference type="Proteomes" id="UP001144673">
    <property type="component" value="Chromosome 6"/>
</dbReference>
<dbReference type="SUPFAM" id="SSF51322">
    <property type="entry name" value="Cyanovirin-N"/>
    <property type="match status" value="1"/>
</dbReference>
<dbReference type="EMBL" id="JAJHUN010000007">
    <property type="protein sequence ID" value="KAJ4155632.1"/>
    <property type="molecule type" value="Genomic_DNA"/>
</dbReference>
<organism evidence="3 4">
    <name type="scientific">Akanthomyces muscarius</name>
    <name type="common">Entomopathogenic fungus</name>
    <name type="synonym">Lecanicillium muscarium</name>
    <dbReference type="NCBI Taxonomy" id="2231603"/>
    <lineage>
        <taxon>Eukaryota</taxon>
        <taxon>Fungi</taxon>
        <taxon>Dikarya</taxon>
        <taxon>Ascomycota</taxon>
        <taxon>Pezizomycotina</taxon>
        <taxon>Sordariomycetes</taxon>
        <taxon>Hypocreomycetidae</taxon>
        <taxon>Hypocreales</taxon>
        <taxon>Cordycipitaceae</taxon>
        <taxon>Akanthomyces</taxon>
    </lineage>
</organism>
<dbReference type="RefSeq" id="XP_056055756.1">
    <property type="nucleotide sequence ID" value="XM_056198847.1"/>
</dbReference>
<sequence length="133" mass="13918">MHFTTHLLAALAASAGAVSASAQCSNFLGSCSGMELRFLGDNGGEPWLHANGGCGDNNGGKSYGFFDLNSKFTNHNGNLAQSDEGGFGHSCRNIRYENGVLTAECGDNNGGTPTTSINLNEYICNINGQLECF</sequence>
<proteinExistence type="predicted"/>
<feature type="signal peptide" evidence="1">
    <location>
        <begin position="1"/>
        <end position="22"/>
    </location>
</feature>
<name>A0A9W8UMY8_AKAMU</name>
<dbReference type="AlphaFoldDB" id="A0A9W8UMY8"/>
<comment type="caution">
    <text evidence="3">The sequence shown here is derived from an EMBL/GenBank/DDBJ whole genome shotgun (WGS) entry which is preliminary data.</text>
</comment>
<keyword evidence="1" id="KW-0732">Signal</keyword>
<dbReference type="InterPro" id="IPR011058">
    <property type="entry name" value="Cyanovirin-N"/>
</dbReference>
<feature type="domain" description="Cyanovirin-N" evidence="2">
    <location>
        <begin position="26"/>
        <end position="132"/>
    </location>
</feature>
<dbReference type="Gene3D" id="2.30.60.10">
    <property type="entry name" value="Cyanovirin-N"/>
    <property type="match status" value="1"/>
</dbReference>
<evidence type="ECO:0000313" key="3">
    <source>
        <dbReference type="EMBL" id="KAJ4155632.1"/>
    </source>
</evidence>
<evidence type="ECO:0000256" key="1">
    <source>
        <dbReference type="SAM" id="SignalP"/>
    </source>
</evidence>
<dbReference type="Pfam" id="PF08881">
    <property type="entry name" value="CVNH"/>
    <property type="match status" value="1"/>
</dbReference>
<evidence type="ECO:0000259" key="2">
    <source>
        <dbReference type="SMART" id="SM01111"/>
    </source>
</evidence>
<keyword evidence="4" id="KW-1185">Reference proteome</keyword>